<sequence>EGALLAFDLGSDGHQFDLLMPPAVSRAERSSGQASNYFRMDGKAVFGQAVTQMSDSVRRVLDRVGWQASDLHHLVPHQANTRILAAVADQLDLPVERVVSNIAEVGNTVAASIPLALAHGLRQGILRDGGNMVLTGFGAGLTWGSVALRWPKIVPTMD</sequence>
<proteinExistence type="predicted"/>
<evidence type="ECO:0000313" key="5">
    <source>
        <dbReference type="Proteomes" id="UP000253594"/>
    </source>
</evidence>
<evidence type="ECO:0000259" key="3">
    <source>
        <dbReference type="Pfam" id="PF08541"/>
    </source>
</evidence>
<dbReference type="AlphaFoldDB" id="A0A367M542"/>
<dbReference type="Proteomes" id="UP000253594">
    <property type="component" value="Unassembled WGS sequence"/>
</dbReference>
<feature type="non-terminal residue" evidence="4">
    <location>
        <position position="1"/>
    </location>
</feature>
<dbReference type="SUPFAM" id="SSF53901">
    <property type="entry name" value="Thiolase-like"/>
    <property type="match status" value="1"/>
</dbReference>
<name>A0A367M542_PSEAI</name>
<feature type="domain" description="Beta-ketoacyl-[acyl-carrier-protein] synthase III C-terminal" evidence="3">
    <location>
        <begin position="61"/>
        <end position="150"/>
    </location>
</feature>
<keyword evidence="1" id="KW-0808">Transferase</keyword>
<dbReference type="InterPro" id="IPR013747">
    <property type="entry name" value="ACP_syn_III_C"/>
</dbReference>
<keyword evidence="2" id="KW-0012">Acyltransferase</keyword>
<dbReference type="Pfam" id="PF08541">
    <property type="entry name" value="ACP_syn_III_C"/>
    <property type="match status" value="1"/>
</dbReference>
<organism evidence="4 5">
    <name type="scientific">Pseudomonas aeruginosa</name>
    <dbReference type="NCBI Taxonomy" id="287"/>
    <lineage>
        <taxon>Bacteria</taxon>
        <taxon>Pseudomonadati</taxon>
        <taxon>Pseudomonadota</taxon>
        <taxon>Gammaproteobacteria</taxon>
        <taxon>Pseudomonadales</taxon>
        <taxon>Pseudomonadaceae</taxon>
        <taxon>Pseudomonas</taxon>
    </lineage>
</organism>
<dbReference type="PANTHER" id="PTHR34069:SF2">
    <property type="entry name" value="BETA-KETOACYL-[ACYL-CARRIER-PROTEIN] SYNTHASE III"/>
    <property type="match status" value="1"/>
</dbReference>
<protein>
    <submittedName>
        <fullName evidence="4">Ketoacyl-ACP synthase III</fullName>
    </submittedName>
</protein>
<reference evidence="4 5" key="1">
    <citation type="submission" date="2018-07" db="EMBL/GenBank/DDBJ databases">
        <title>Mechanisms of high-level aminoglycoside resistance among Gram-negative pathogens in Brazil.</title>
        <authorList>
            <person name="Ballaben A.S."/>
            <person name="Darini A.L.C."/>
            <person name="Doi Y."/>
        </authorList>
    </citation>
    <scope>NUCLEOTIDE SEQUENCE [LARGE SCALE GENOMIC DNA]</scope>
    <source>
        <strain evidence="4 5">B2-305</strain>
    </source>
</reference>
<evidence type="ECO:0000313" key="4">
    <source>
        <dbReference type="EMBL" id="RCI72607.1"/>
    </source>
</evidence>
<gene>
    <name evidence="4" type="ORF">DT376_22810</name>
</gene>
<dbReference type="Gene3D" id="3.40.47.10">
    <property type="match status" value="1"/>
</dbReference>
<dbReference type="InterPro" id="IPR016039">
    <property type="entry name" value="Thiolase-like"/>
</dbReference>
<dbReference type="PANTHER" id="PTHR34069">
    <property type="entry name" value="3-OXOACYL-[ACYL-CARRIER-PROTEIN] SYNTHASE 3"/>
    <property type="match status" value="1"/>
</dbReference>
<dbReference type="EMBL" id="QORE01000890">
    <property type="protein sequence ID" value="RCI72607.1"/>
    <property type="molecule type" value="Genomic_DNA"/>
</dbReference>
<accession>A0A367M542</accession>
<dbReference type="GO" id="GO:0044550">
    <property type="term" value="P:secondary metabolite biosynthetic process"/>
    <property type="evidence" value="ECO:0007669"/>
    <property type="project" value="TreeGrafter"/>
</dbReference>
<dbReference type="GO" id="GO:0016746">
    <property type="term" value="F:acyltransferase activity"/>
    <property type="evidence" value="ECO:0007669"/>
    <property type="project" value="UniProtKB-KW"/>
</dbReference>
<comment type="caution">
    <text evidence="4">The sequence shown here is derived from an EMBL/GenBank/DDBJ whole genome shotgun (WGS) entry which is preliminary data.</text>
</comment>
<evidence type="ECO:0000256" key="2">
    <source>
        <dbReference type="ARBA" id="ARBA00023315"/>
    </source>
</evidence>
<evidence type="ECO:0000256" key="1">
    <source>
        <dbReference type="ARBA" id="ARBA00022679"/>
    </source>
</evidence>